<evidence type="ECO:0000313" key="1">
    <source>
        <dbReference type="EMBL" id="CAI9968526.1"/>
    </source>
</evidence>
<reference evidence="2 4" key="2">
    <citation type="submission" date="2024-07" db="EMBL/GenBank/DDBJ databases">
        <authorList>
            <person name="Akdeniz Z."/>
        </authorList>
    </citation>
    <scope>NUCLEOTIDE SEQUENCE [LARGE SCALE GENOMIC DNA]</scope>
</reference>
<dbReference type="EMBL" id="CAXDID020000842">
    <property type="protein sequence ID" value="CAL6114909.1"/>
    <property type="molecule type" value="Genomic_DNA"/>
</dbReference>
<evidence type="ECO:0000313" key="3">
    <source>
        <dbReference type="EMBL" id="CAL6114909.1"/>
    </source>
</evidence>
<proteinExistence type="predicted"/>
<sequence length="644" mass="68795">MQYVSASQQETGCANVERLELLWTMEHVFCALNALNVSDTCTCPTNSALINNVCRCNVIAGQIMNNGVCKCRTIGAFVDNGACVCALNALNVSDTCTCPTNSVLINNVCTCDQILGQQIVNGSCQCPSGYSVVNDSCKQSYEIYIYNFQCSQEIFVQSFDIVSTTHQITASSNFSAGYVFSTSTIIQNAFIDISDNVYSTTVYPLVQSQSTLTNLKIQFGTQTFNSGSLLLSSFSISINQINIISRPGRQLTVNFAQLNIITPSSSSANITNLLVNLSFAPSSGNITLINNINGVFNVSGYQVFGTYINTGLVSMLGLNIVSATVNVNQVSFKSIAFNVGNCSSYLFGKAEMSTIQINNFAVILGNSSNFLLLGSISTTSTSISYRFGGIIANINSNSVVNVNNVIIDSYQQFITTYVQYSGFLVGQNIVFSSSITIQNVCIQQNITGSTTKFYNLGLIGHNDGNSSVRNASVAFTVQGAYFHQFGIIGYQGNSIYAEVLSVRTSVSVSYITTGYNVGSLFGQQNAYNCSVQNTSVAGGSLNSTYNIGGFIGLVQQNLTVMNSSIQQTNISGQNYVGGFVGFQSGQLHLTNSKIQSVRISGSQFIGIVSGCSGTINFTNSSSVQINVNNSLKGDCVALSNRDGC</sequence>
<accession>A0AA86R780</accession>
<dbReference type="EMBL" id="CAXDID020000134">
    <property type="protein sequence ID" value="CAL6036788.1"/>
    <property type="molecule type" value="Genomic_DNA"/>
</dbReference>
<dbReference type="Proteomes" id="UP001642409">
    <property type="component" value="Unassembled WGS sequence"/>
</dbReference>
<name>A0AA86R780_9EUKA</name>
<keyword evidence="4" id="KW-1185">Reference proteome</keyword>
<protein>
    <submittedName>
        <fullName evidence="1">Uncharacterized protein</fullName>
    </submittedName>
</protein>
<comment type="caution">
    <text evidence="1">The sequence shown here is derived from an EMBL/GenBank/DDBJ whole genome shotgun (WGS) entry which is preliminary data.</text>
</comment>
<dbReference type="AlphaFoldDB" id="A0AA86R780"/>
<reference evidence="1" key="1">
    <citation type="submission" date="2023-06" db="EMBL/GenBank/DDBJ databases">
        <authorList>
            <person name="Kurt Z."/>
        </authorList>
    </citation>
    <scope>NUCLEOTIDE SEQUENCE</scope>
</reference>
<gene>
    <name evidence="2" type="ORF">HINF_LOCUS36582</name>
    <name evidence="1" type="ORF">HINF_LOCUS56171</name>
    <name evidence="3" type="ORF">HINF_LOCUS78388</name>
</gene>
<dbReference type="EMBL" id="CATOUU010001039">
    <property type="protein sequence ID" value="CAI9968526.1"/>
    <property type="molecule type" value="Genomic_DNA"/>
</dbReference>
<organism evidence="1">
    <name type="scientific">Hexamita inflata</name>
    <dbReference type="NCBI Taxonomy" id="28002"/>
    <lineage>
        <taxon>Eukaryota</taxon>
        <taxon>Metamonada</taxon>
        <taxon>Diplomonadida</taxon>
        <taxon>Hexamitidae</taxon>
        <taxon>Hexamitinae</taxon>
        <taxon>Hexamita</taxon>
    </lineage>
</organism>
<evidence type="ECO:0000313" key="4">
    <source>
        <dbReference type="Proteomes" id="UP001642409"/>
    </source>
</evidence>
<evidence type="ECO:0000313" key="2">
    <source>
        <dbReference type="EMBL" id="CAL6036788.1"/>
    </source>
</evidence>